<keyword evidence="2" id="KW-1185">Reference proteome</keyword>
<proteinExistence type="predicted"/>
<organism evidence="1 2">
    <name type="scientific">Stephania cephalantha</name>
    <dbReference type="NCBI Taxonomy" id="152367"/>
    <lineage>
        <taxon>Eukaryota</taxon>
        <taxon>Viridiplantae</taxon>
        <taxon>Streptophyta</taxon>
        <taxon>Embryophyta</taxon>
        <taxon>Tracheophyta</taxon>
        <taxon>Spermatophyta</taxon>
        <taxon>Magnoliopsida</taxon>
        <taxon>Ranunculales</taxon>
        <taxon>Menispermaceae</taxon>
        <taxon>Menispermoideae</taxon>
        <taxon>Cissampelideae</taxon>
        <taxon>Stephania</taxon>
    </lineage>
</organism>
<reference evidence="1 2" key="1">
    <citation type="submission" date="2024-01" db="EMBL/GenBank/DDBJ databases">
        <title>Genome assemblies of Stephania.</title>
        <authorList>
            <person name="Yang L."/>
        </authorList>
    </citation>
    <scope>NUCLEOTIDE SEQUENCE [LARGE SCALE GENOMIC DNA]</scope>
    <source>
        <strain evidence="1">JXDWG</strain>
        <tissue evidence="1">Leaf</tissue>
    </source>
</reference>
<comment type="caution">
    <text evidence="1">The sequence shown here is derived from an EMBL/GenBank/DDBJ whole genome shotgun (WGS) entry which is preliminary data.</text>
</comment>
<protein>
    <submittedName>
        <fullName evidence="1">Uncharacterized protein</fullName>
    </submittedName>
</protein>
<sequence length="76" mass="8836">MYANNEPIELLRIGIKEMQTSLLMLIKDKTLDRDQLREMHRRLGRMEQAVIDKLGISFAHAVEADDDSEIDHDLDN</sequence>
<gene>
    <name evidence="1" type="ORF">Scep_006739</name>
</gene>
<evidence type="ECO:0000313" key="2">
    <source>
        <dbReference type="Proteomes" id="UP001419268"/>
    </source>
</evidence>
<dbReference type="AlphaFoldDB" id="A0AAP0PL43"/>
<evidence type="ECO:0000313" key="1">
    <source>
        <dbReference type="EMBL" id="KAK9147982.1"/>
    </source>
</evidence>
<name>A0AAP0PL43_9MAGN</name>
<accession>A0AAP0PL43</accession>
<dbReference type="Proteomes" id="UP001419268">
    <property type="component" value="Unassembled WGS sequence"/>
</dbReference>
<dbReference type="EMBL" id="JBBNAG010000003">
    <property type="protein sequence ID" value="KAK9147982.1"/>
    <property type="molecule type" value="Genomic_DNA"/>
</dbReference>